<dbReference type="AlphaFoldDB" id="A0A1U9LBK1"/>
<evidence type="ECO:0000313" key="2">
    <source>
        <dbReference type="Proteomes" id="UP000189055"/>
    </source>
</evidence>
<sequence length="83" mass="9232">MMKPAQEYCPQQLLQYPLQAARALSKRKPTRHIEGAVYGGTSPCLQGWIFCSRLVLPHLNASKGENEKRFSLRHGASACPLPP</sequence>
<protein>
    <submittedName>
        <fullName evidence="1">Uncharacterized protein</fullName>
    </submittedName>
</protein>
<proteinExistence type="predicted"/>
<dbReference type="Proteomes" id="UP000189055">
    <property type="component" value="Chromosome"/>
</dbReference>
<organism evidence="1 2">
    <name type="scientific">Acetobacter persici</name>
    <dbReference type="NCBI Taxonomy" id="1076596"/>
    <lineage>
        <taxon>Bacteria</taxon>
        <taxon>Pseudomonadati</taxon>
        <taxon>Pseudomonadota</taxon>
        <taxon>Alphaproteobacteria</taxon>
        <taxon>Acetobacterales</taxon>
        <taxon>Acetobacteraceae</taxon>
        <taxon>Acetobacter</taxon>
    </lineage>
</organism>
<evidence type="ECO:0000313" key="1">
    <source>
        <dbReference type="EMBL" id="AQT03700.1"/>
    </source>
</evidence>
<dbReference type="KEGG" id="aper:A0U91_00040"/>
<gene>
    <name evidence="1" type="ORF">A0U91_00040</name>
</gene>
<reference evidence="1 2" key="1">
    <citation type="submission" date="2016-03" db="EMBL/GenBank/DDBJ databases">
        <title>Acetic acid bacteria sequencing.</title>
        <authorList>
            <person name="Brandt J."/>
            <person name="Jakob F."/>
            <person name="Vogel R.F."/>
        </authorList>
    </citation>
    <scope>NUCLEOTIDE SEQUENCE [LARGE SCALE GENOMIC DNA]</scope>
    <source>
        <strain evidence="1 2">TMW2.1084</strain>
    </source>
</reference>
<accession>A0A1U9LBK1</accession>
<dbReference type="EMBL" id="CP014687">
    <property type="protein sequence ID" value="AQT03700.1"/>
    <property type="molecule type" value="Genomic_DNA"/>
</dbReference>
<name>A0A1U9LBK1_9PROT</name>